<evidence type="ECO:0000256" key="1">
    <source>
        <dbReference type="SAM" id="SignalP"/>
    </source>
</evidence>
<gene>
    <name evidence="2" type="ORF">F0145_13110</name>
</gene>
<evidence type="ECO:0000313" key="3">
    <source>
        <dbReference type="Proteomes" id="UP000323426"/>
    </source>
</evidence>
<accession>A0A5M6DFN2</accession>
<sequence>MISLKVFTRLLLFFFVYGAFSSFALAQQPTLPTVIPSPAADSLKLTPKPFVLFDSLNYRFIGDGNFTRGNINRTLAVARAEIIVNGPVISVSTNPRFAYGKQNHVLAERDAYIDLFIDVYKQKRVYAFSLATLENSNLRGITLRQLAGVGLGLRLLRKEHHTLSFTNAVIHESTNFRSRSTVTTQRNSARLKGSHTFLENKIRFNHITFVQPSLADISNFRWNTVVSVELPLTKWVTLRTAFENTYESIVEPNRKKNDSRLTVGIAFGNRP</sequence>
<dbReference type="Proteomes" id="UP000323426">
    <property type="component" value="Unassembled WGS sequence"/>
</dbReference>
<dbReference type="InterPro" id="IPR007433">
    <property type="entry name" value="DUF481"/>
</dbReference>
<reference evidence="2 3" key="1">
    <citation type="submission" date="2019-09" db="EMBL/GenBank/DDBJ databases">
        <title>Genome sequence and assembly of Adhaeribacter sp.</title>
        <authorList>
            <person name="Chhetri G."/>
        </authorList>
    </citation>
    <scope>NUCLEOTIDE SEQUENCE [LARGE SCALE GENOMIC DNA]</scope>
    <source>
        <strain evidence="2 3">DK36</strain>
    </source>
</reference>
<comment type="caution">
    <text evidence="2">The sequence shown here is derived from an EMBL/GenBank/DDBJ whole genome shotgun (WGS) entry which is preliminary data.</text>
</comment>
<name>A0A5M6DFN2_9BACT</name>
<proteinExistence type="predicted"/>
<protein>
    <submittedName>
        <fullName evidence="2">DUF481 domain-containing protein</fullName>
    </submittedName>
</protein>
<evidence type="ECO:0000313" key="2">
    <source>
        <dbReference type="EMBL" id="KAA5544989.1"/>
    </source>
</evidence>
<feature type="chain" id="PRO_5024464053" evidence="1">
    <location>
        <begin position="27"/>
        <end position="271"/>
    </location>
</feature>
<dbReference type="RefSeq" id="WP_150088871.1">
    <property type="nucleotide sequence ID" value="NZ_VWSF01000009.1"/>
</dbReference>
<feature type="signal peptide" evidence="1">
    <location>
        <begin position="1"/>
        <end position="26"/>
    </location>
</feature>
<organism evidence="2 3">
    <name type="scientific">Adhaeribacter rhizoryzae</name>
    <dbReference type="NCBI Taxonomy" id="2607907"/>
    <lineage>
        <taxon>Bacteria</taxon>
        <taxon>Pseudomonadati</taxon>
        <taxon>Bacteroidota</taxon>
        <taxon>Cytophagia</taxon>
        <taxon>Cytophagales</taxon>
        <taxon>Hymenobacteraceae</taxon>
        <taxon>Adhaeribacter</taxon>
    </lineage>
</organism>
<keyword evidence="1" id="KW-0732">Signal</keyword>
<dbReference type="AlphaFoldDB" id="A0A5M6DFN2"/>
<dbReference type="EMBL" id="VWSF01000009">
    <property type="protein sequence ID" value="KAA5544989.1"/>
    <property type="molecule type" value="Genomic_DNA"/>
</dbReference>
<dbReference type="Pfam" id="PF04338">
    <property type="entry name" value="DUF481"/>
    <property type="match status" value="1"/>
</dbReference>
<keyword evidence="3" id="KW-1185">Reference proteome</keyword>